<reference evidence="1 2" key="1">
    <citation type="submission" date="2020-08" db="EMBL/GenBank/DDBJ databases">
        <title>Edaphobacter telluris sp. nov. and Acidobacterium dinghuensis sp. nov., two acidobacteria isolated from forest soil.</title>
        <authorList>
            <person name="Fu J."/>
            <person name="Qiu L."/>
        </authorList>
    </citation>
    <scope>NUCLEOTIDE SEQUENCE [LARGE SCALE GENOMIC DNA]</scope>
    <source>
        <strain evidence="1">4Y35</strain>
    </source>
</reference>
<dbReference type="RefSeq" id="WP_186742035.1">
    <property type="nucleotide sequence ID" value="NZ_CP060394.1"/>
</dbReference>
<sequence>MSELNNIQIGDWLMIASTIKGSSYLLQQVTSTTSGLVRTLNYTFRRDGRSFSVKQKSVTARLAQSHEIERWLSSRKKQETQQRMEPTEDLARHLASVSAEEWARLGVAQLKKIRAALEKS</sequence>
<proteinExistence type="predicted"/>
<protein>
    <submittedName>
        <fullName evidence="1">Uncharacterized protein</fullName>
    </submittedName>
</protein>
<keyword evidence="2" id="KW-1185">Reference proteome</keyword>
<evidence type="ECO:0000313" key="2">
    <source>
        <dbReference type="Proteomes" id="UP000515312"/>
    </source>
</evidence>
<dbReference type="EMBL" id="CP060394">
    <property type="protein sequence ID" value="QNI31416.1"/>
    <property type="molecule type" value="Genomic_DNA"/>
</dbReference>
<dbReference type="AlphaFoldDB" id="A0A7G8BFU6"/>
<dbReference type="KEGG" id="adin:H7849_20415"/>
<name>A0A7G8BFU6_9BACT</name>
<accession>A0A7G8BFU6</accession>
<gene>
    <name evidence="1" type="ORF">H7849_20415</name>
</gene>
<evidence type="ECO:0000313" key="1">
    <source>
        <dbReference type="EMBL" id="QNI31416.1"/>
    </source>
</evidence>
<organism evidence="1 2">
    <name type="scientific">Alloacidobacterium dinghuense</name>
    <dbReference type="NCBI Taxonomy" id="2763107"/>
    <lineage>
        <taxon>Bacteria</taxon>
        <taxon>Pseudomonadati</taxon>
        <taxon>Acidobacteriota</taxon>
        <taxon>Terriglobia</taxon>
        <taxon>Terriglobales</taxon>
        <taxon>Acidobacteriaceae</taxon>
        <taxon>Alloacidobacterium</taxon>
    </lineage>
</organism>
<dbReference type="Proteomes" id="UP000515312">
    <property type="component" value="Chromosome"/>
</dbReference>